<evidence type="ECO:0000313" key="3">
    <source>
        <dbReference type="Proteomes" id="UP000031774"/>
    </source>
</evidence>
<dbReference type="RefSeq" id="WP_041130558.1">
    <property type="nucleotide sequence ID" value="NZ_CP010407.1"/>
</dbReference>
<evidence type="ECO:0000313" key="2">
    <source>
        <dbReference type="EMBL" id="AJF66558.1"/>
    </source>
</evidence>
<accession>A0A0B5IA31</accession>
<dbReference type="EMBL" id="CP010407">
    <property type="protein sequence ID" value="AJF66558.1"/>
    <property type="molecule type" value="Genomic_DNA"/>
</dbReference>
<proteinExistence type="predicted"/>
<name>A0A0B5IA31_9ACTN</name>
<dbReference type="AlphaFoldDB" id="A0A0B5IA31"/>
<reference evidence="2 3" key="1">
    <citation type="submission" date="2014-12" db="EMBL/GenBank/DDBJ databases">
        <title>Complete genome sequence of Streptomyces vietnamensis strain GIMV4.0001, a genetic manipulable producer of the benzoisochromanequinone antibiotic granaticin.</title>
        <authorList>
            <person name="Deng M.R."/>
            <person name="Guo J."/>
            <person name="Ma L.Y."/>
            <person name="Feng G.D."/>
            <person name="Mo C.Y."/>
            <person name="Zhu H.H."/>
        </authorList>
    </citation>
    <scope>NUCLEOTIDE SEQUENCE [LARGE SCALE GENOMIC DNA]</scope>
    <source>
        <strain evidence="3">GIMV4.0001</strain>
    </source>
</reference>
<dbReference type="HOGENOM" id="CLU_2195552_0_0_11"/>
<evidence type="ECO:0000256" key="1">
    <source>
        <dbReference type="SAM" id="Phobius"/>
    </source>
</evidence>
<sequence length="108" mass="11197">MTTTPTTPATDDFARTTRILRFTALGGFVVLLGLFVFTVVLVLGDAIDGDGAAGAFTDAAIWVFRAAAVAGLVALVTPRDLMATTPRRALVVAQYALGVAGVVLQLMD</sequence>
<dbReference type="Proteomes" id="UP000031774">
    <property type="component" value="Chromosome"/>
</dbReference>
<feature type="transmembrane region" description="Helical" evidence="1">
    <location>
        <begin position="89"/>
        <end position="107"/>
    </location>
</feature>
<keyword evidence="1" id="KW-0472">Membrane</keyword>
<dbReference type="KEGG" id="svt:SVTN_21440"/>
<organism evidence="2 3">
    <name type="scientific">Streptomyces vietnamensis</name>
    <dbReference type="NCBI Taxonomy" id="362257"/>
    <lineage>
        <taxon>Bacteria</taxon>
        <taxon>Bacillati</taxon>
        <taxon>Actinomycetota</taxon>
        <taxon>Actinomycetes</taxon>
        <taxon>Kitasatosporales</taxon>
        <taxon>Streptomycetaceae</taxon>
        <taxon>Streptomyces</taxon>
    </lineage>
</organism>
<gene>
    <name evidence="2" type="ORF">SVTN_21440</name>
</gene>
<feature type="transmembrane region" description="Helical" evidence="1">
    <location>
        <begin position="59"/>
        <end position="77"/>
    </location>
</feature>
<keyword evidence="1" id="KW-0812">Transmembrane</keyword>
<feature type="transmembrane region" description="Helical" evidence="1">
    <location>
        <begin position="22"/>
        <end position="47"/>
    </location>
</feature>
<protein>
    <submittedName>
        <fullName evidence="2">Uncharacterized protein</fullName>
    </submittedName>
</protein>
<keyword evidence="3" id="KW-1185">Reference proteome</keyword>
<keyword evidence="1" id="KW-1133">Transmembrane helix</keyword>